<keyword evidence="6 11" id="KW-0812">Transmembrane</keyword>
<feature type="transmembrane region" description="Helical" evidence="11">
    <location>
        <begin position="189"/>
        <end position="207"/>
    </location>
</feature>
<feature type="region of interest" description="Disordered" evidence="12">
    <location>
        <begin position="109"/>
        <end position="130"/>
    </location>
</feature>
<evidence type="ECO:0000256" key="3">
    <source>
        <dbReference type="ARBA" id="ARBA00009045"/>
    </source>
</evidence>
<accession>A0AA88GUQ2</accession>
<feature type="compositionally biased region" description="Low complexity" evidence="12">
    <location>
        <begin position="10"/>
        <end position="19"/>
    </location>
</feature>
<sequence length="427" mass="46488">MPVHTIRDLNNNNDTNNPNRGQAPVPPGWGNSSGGTSGGRTLGGSGGRTLGDSSSSSSTRPSTGRVLQSGEAVSYQPSSANYADGGSGGGFFAGFRNMFSGFGRSSNTNSSGGSYTATGQPVDVETGGGAATISNDPYQNQYNMNEDMFWSYNLHNIQPQWYHMCLMCCCPCFVGPPCSPVRKQDYKNMLMTFCFWISIIQLIYFIVELSVGGFDPQNPSIGPSSVTLLKLGAKSSYYIKEKYELWRLVVPLIMHAGILHIFMNLFIQIMVCMGYEKNWRWYRVIPIYFVSGIAGNLLSCVAMPASISVGASGAIMGLIGAKVSNIIVRWTRIPTQQKVMQCINVGIIIFITLLWSFSDYIDWAGHIGGLVTGFILGFACFAVTEIQDRIYKWTIFSVSVGLTLVSLLTLSLVFGLVTDVSKYAPMI</sequence>
<evidence type="ECO:0000256" key="1">
    <source>
        <dbReference type="ARBA" id="ARBA00000156"/>
    </source>
</evidence>
<feature type="transmembrane region" description="Helical" evidence="11">
    <location>
        <begin position="395"/>
        <end position="417"/>
    </location>
</feature>
<evidence type="ECO:0000256" key="5">
    <source>
        <dbReference type="ARBA" id="ARBA00022670"/>
    </source>
</evidence>
<dbReference type="InterPro" id="IPR035952">
    <property type="entry name" value="Rhomboid-like_sf"/>
</dbReference>
<evidence type="ECO:0000256" key="9">
    <source>
        <dbReference type="ARBA" id="ARBA00022989"/>
    </source>
</evidence>
<keyword evidence="8 11" id="KW-0720">Serine protease</keyword>
<comment type="caution">
    <text evidence="14">The sequence shown here is derived from an EMBL/GenBank/DDBJ whole genome shotgun (WGS) entry which is preliminary data.</text>
</comment>
<keyword evidence="9 11" id="KW-1133">Transmembrane helix</keyword>
<dbReference type="InterPro" id="IPR002610">
    <property type="entry name" value="Peptidase_S54_rhomboid-like"/>
</dbReference>
<feature type="transmembrane region" description="Helical" evidence="11">
    <location>
        <begin position="281"/>
        <end position="299"/>
    </location>
</feature>
<dbReference type="SUPFAM" id="SSF144091">
    <property type="entry name" value="Rhomboid-like"/>
    <property type="match status" value="1"/>
</dbReference>
<comment type="subcellular location">
    <subcellularLocation>
        <location evidence="2 11">Membrane</location>
        <topology evidence="2 11">Multi-pass membrane protein</topology>
    </subcellularLocation>
</comment>
<gene>
    <name evidence="14" type="ORF">C9374_014670</name>
</gene>
<evidence type="ECO:0000256" key="2">
    <source>
        <dbReference type="ARBA" id="ARBA00004141"/>
    </source>
</evidence>
<feature type="transmembrane region" description="Helical" evidence="11">
    <location>
        <begin position="363"/>
        <end position="383"/>
    </location>
</feature>
<comment type="catalytic activity">
    <reaction evidence="1 11">
        <text>Cleaves type-1 transmembrane domains using a catalytic dyad composed of serine and histidine that are contributed by different transmembrane domains.</text>
        <dbReference type="EC" id="3.4.21.105"/>
    </reaction>
</comment>
<comment type="function">
    <text evidence="11">Serine protease involved in intramembrane proteolysis.</text>
</comment>
<dbReference type="Pfam" id="PF01694">
    <property type="entry name" value="Rhomboid"/>
    <property type="match status" value="1"/>
</dbReference>
<comment type="similarity">
    <text evidence="3 11">Belongs to the peptidase S54 family.</text>
</comment>
<dbReference type="GO" id="GO:0004252">
    <property type="term" value="F:serine-type endopeptidase activity"/>
    <property type="evidence" value="ECO:0007669"/>
    <property type="project" value="InterPro"/>
</dbReference>
<keyword evidence="5 11" id="KW-0645">Protease</keyword>
<proteinExistence type="inferred from homology"/>
<feature type="compositionally biased region" description="Gly residues" evidence="12">
    <location>
        <begin position="31"/>
        <end position="49"/>
    </location>
</feature>
<dbReference type="PANTHER" id="PTHR22936">
    <property type="entry name" value="RHOMBOID-RELATED"/>
    <property type="match status" value="1"/>
</dbReference>
<evidence type="ECO:0000256" key="6">
    <source>
        <dbReference type="ARBA" id="ARBA00022692"/>
    </source>
</evidence>
<feature type="transmembrane region" description="Helical" evidence="11">
    <location>
        <begin position="339"/>
        <end position="357"/>
    </location>
</feature>
<feature type="compositionally biased region" description="Low complexity" evidence="12">
    <location>
        <begin position="50"/>
        <end position="65"/>
    </location>
</feature>
<protein>
    <recommendedName>
        <fullName evidence="4">rhomboid protease</fullName>
        <ecNumber evidence="4">3.4.21.105</ecNumber>
    </recommendedName>
</protein>
<organism evidence="14 15">
    <name type="scientific">Naegleria lovaniensis</name>
    <name type="common">Amoeba</name>
    <dbReference type="NCBI Taxonomy" id="51637"/>
    <lineage>
        <taxon>Eukaryota</taxon>
        <taxon>Discoba</taxon>
        <taxon>Heterolobosea</taxon>
        <taxon>Tetramitia</taxon>
        <taxon>Eutetramitia</taxon>
        <taxon>Vahlkampfiidae</taxon>
        <taxon>Naegleria</taxon>
    </lineage>
</organism>
<evidence type="ECO:0000256" key="8">
    <source>
        <dbReference type="ARBA" id="ARBA00022825"/>
    </source>
</evidence>
<evidence type="ECO:0000313" key="14">
    <source>
        <dbReference type="EMBL" id="KAG2389270.1"/>
    </source>
</evidence>
<evidence type="ECO:0000256" key="7">
    <source>
        <dbReference type="ARBA" id="ARBA00022801"/>
    </source>
</evidence>
<dbReference type="EC" id="3.4.21.105" evidence="4"/>
<evidence type="ECO:0000256" key="4">
    <source>
        <dbReference type="ARBA" id="ARBA00013039"/>
    </source>
</evidence>
<dbReference type="Gene3D" id="1.20.1540.10">
    <property type="entry name" value="Rhomboid-like"/>
    <property type="match status" value="1"/>
</dbReference>
<reference evidence="14 15" key="1">
    <citation type="journal article" date="2018" name="BMC Genomics">
        <title>The genome of Naegleria lovaniensis, the basis for a comparative approach to unravel pathogenicity factors of the human pathogenic amoeba N. fowleri.</title>
        <authorList>
            <person name="Liechti N."/>
            <person name="Schurch N."/>
            <person name="Bruggmann R."/>
            <person name="Wittwer M."/>
        </authorList>
    </citation>
    <scope>NUCLEOTIDE SEQUENCE [LARGE SCALE GENOMIC DNA]</scope>
    <source>
        <strain evidence="14 15">ATCC 30569</strain>
    </source>
</reference>
<evidence type="ECO:0000256" key="12">
    <source>
        <dbReference type="SAM" id="MobiDB-lite"/>
    </source>
</evidence>
<dbReference type="GeneID" id="68107123"/>
<keyword evidence="10 11" id="KW-0472">Membrane</keyword>
<evidence type="ECO:0000256" key="11">
    <source>
        <dbReference type="RuleBase" id="RU362115"/>
    </source>
</evidence>
<dbReference type="GO" id="GO:0016020">
    <property type="term" value="C:membrane"/>
    <property type="evidence" value="ECO:0007669"/>
    <property type="project" value="UniProtKB-SubCell"/>
</dbReference>
<keyword evidence="7 11" id="KW-0378">Hydrolase</keyword>
<evidence type="ECO:0000259" key="13">
    <source>
        <dbReference type="Pfam" id="PF01694"/>
    </source>
</evidence>
<feature type="transmembrane region" description="Helical" evidence="11">
    <location>
        <begin position="305"/>
        <end position="327"/>
    </location>
</feature>
<feature type="domain" description="Peptidase S54 rhomboid" evidence="13">
    <location>
        <begin position="244"/>
        <end position="381"/>
    </location>
</feature>
<dbReference type="EMBL" id="PYSW02000008">
    <property type="protein sequence ID" value="KAG2389270.1"/>
    <property type="molecule type" value="Genomic_DNA"/>
</dbReference>
<name>A0AA88GUQ2_NAELO</name>
<dbReference type="PANTHER" id="PTHR22936:SF69">
    <property type="entry name" value="RHOMBOID-LIKE PROTEIN"/>
    <property type="match status" value="1"/>
</dbReference>
<dbReference type="GO" id="GO:0006508">
    <property type="term" value="P:proteolysis"/>
    <property type="evidence" value="ECO:0007669"/>
    <property type="project" value="UniProtKB-KW"/>
</dbReference>
<dbReference type="InterPro" id="IPR022764">
    <property type="entry name" value="Peptidase_S54_rhomboid_dom"/>
</dbReference>
<dbReference type="Proteomes" id="UP000816034">
    <property type="component" value="Unassembled WGS sequence"/>
</dbReference>
<dbReference type="AlphaFoldDB" id="A0AA88GUQ2"/>
<feature type="transmembrane region" description="Helical" evidence="11">
    <location>
        <begin position="245"/>
        <end position="269"/>
    </location>
</feature>
<evidence type="ECO:0000256" key="10">
    <source>
        <dbReference type="ARBA" id="ARBA00023136"/>
    </source>
</evidence>
<keyword evidence="15" id="KW-1185">Reference proteome</keyword>
<feature type="region of interest" description="Disordered" evidence="12">
    <location>
        <begin position="1"/>
        <end position="72"/>
    </location>
</feature>
<dbReference type="RefSeq" id="XP_044553262.1">
    <property type="nucleotide sequence ID" value="XM_044690683.1"/>
</dbReference>
<evidence type="ECO:0000313" key="15">
    <source>
        <dbReference type="Proteomes" id="UP000816034"/>
    </source>
</evidence>